<dbReference type="PROSITE" id="PS51900">
    <property type="entry name" value="CB"/>
    <property type="match status" value="1"/>
</dbReference>
<evidence type="ECO:0000313" key="8">
    <source>
        <dbReference type="EMBL" id="WAH36414.1"/>
    </source>
</evidence>
<dbReference type="RefSeq" id="WP_268043753.1">
    <property type="nucleotide sequence ID" value="NZ_CP104064.1"/>
</dbReference>
<proteinExistence type="inferred from homology"/>
<comment type="similarity">
    <text evidence="1">Belongs to the 'phage' integrase family.</text>
</comment>
<dbReference type="EMBL" id="CP104064">
    <property type="protein sequence ID" value="WAH36414.1"/>
    <property type="molecule type" value="Genomic_DNA"/>
</dbReference>
<keyword evidence="9" id="KW-1185">Reference proteome</keyword>
<name>A0ABY6Z118_9BACL</name>
<dbReference type="Pfam" id="PF02899">
    <property type="entry name" value="Phage_int_SAM_1"/>
    <property type="match status" value="1"/>
</dbReference>
<dbReference type="InterPro" id="IPR011010">
    <property type="entry name" value="DNA_brk_join_enz"/>
</dbReference>
<keyword evidence="2" id="KW-0229">DNA integration</keyword>
<evidence type="ECO:0000256" key="5">
    <source>
        <dbReference type="PROSITE-ProRule" id="PRU01248"/>
    </source>
</evidence>
<dbReference type="Gene3D" id="1.10.150.130">
    <property type="match status" value="1"/>
</dbReference>
<dbReference type="InterPro" id="IPR004107">
    <property type="entry name" value="Integrase_SAM-like_N"/>
</dbReference>
<feature type="domain" description="Tyr recombinase" evidence="6">
    <location>
        <begin position="132"/>
        <end position="313"/>
    </location>
</feature>
<dbReference type="PANTHER" id="PTHR30349:SF41">
    <property type="entry name" value="INTEGRASE_RECOMBINASE PROTEIN MJ0367-RELATED"/>
    <property type="match status" value="1"/>
</dbReference>
<evidence type="ECO:0000313" key="9">
    <source>
        <dbReference type="Proteomes" id="UP001164803"/>
    </source>
</evidence>
<evidence type="ECO:0000256" key="2">
    <source>
        <dbReference type="ARBA" id="ARBA00022908"/>
    </source>
</evidence>
<sequence length="327" mass="38166">MQKSQNTVRSYAHHLKLYFEFLEETGVTFLDVSMNVLAEFIGWLRRPYKSKTIVSLFEIEPRRSASTVNTIISCVISFYEYLSRSEQFHGNLSEDLFEISTSYRKRYKEFLHHITKGIPIEKNRLKLTVPKRRIKVLSEEEISRLSNACTNIRDKLLLSVLYDGGLRISEALSLWIEDFDIGKQSIRIRNSKTASGEGREVFVTEQTMNLFQDYLIEVHANEFDTNFVFVKLRGINRGQCLDYRSVESWVKRLRKKTAINFHVHMFRHTYATTLVRNGISTKALQELVGHAQIQTTMDTYVHLSEKDIREQYDTANRRAKRGGGCEK</sequence>
<dbReference type="Pfam" id="PF00589">
    <property type="entry name" value="Phage_integrase"/>
    <property type="match status" value="1"/>
</dbReference>
<evidence type="ECO:0000256" key="3">
    <source>
        <dbReference type="ARBA" id="ARBA00023125"/>
    </source>
</evidence>
<keyword evidence="3 5" id="KW-0238">DNA-binding</keyword>
<evidence type="ECO:0000256" key="1">
    <source>
        <dbReference type="ARBA" id="ARBA00008857"/>
    </source>
</evidence>
<dbReference type="Proteomes" id="UP001164803">
    <property type="component" value="Chromosome"/>
</dbReference>
<dbReference type="InterPro" id="IPR044068">
    <property type="entry name" value="CB"/>
</dbReference>
<dbReference type="InterPro" id="IPR013762">
    <property type="entry name" value="Integrase-like_cat_sf"/>
</dbReference>
<dbReference type="PANTHER" id="PTHR30349">
    <property type="entry name" value="PHAGE INTEGRASE-RELATED"/>
    <property type="match status" value="1"/>
</dbReference>
<evidence type="ECO:0000259" key="7">
    <source>
        <dbReference type="PROSITE" id="PS51900"/>
    </source>
</evidence>
<dbReference type="Gene3D" id="1.10.443.10">
    <property type="entry name" value="Intergrase catalytic core"/>
    <property type="match status" value="1"/>
</dbReference>
<reference evidence="8" key="1">
    <citation type="submission" date="2022-08" db="EMBL/GenBank/DDBJ databases">
        <title>Alicyclobacillus dauci DSM2870, complete genome.</title>
        <authorList>
            <person name="Wang Q."/>
            <person name="Cai R."/>
            <person name="Wang Z."/>
        </authorList>
    </citation>
    <scope>NUCLEOTIDE SEQUENCE</scope>
    <source>
        <strain evidence="8">DSM 28700</strain>
    </source>
</reference>
<evidence type="ECO:0000259" key="6">
    <source>
        <dbReference type="PROSITE" id="PS51898"/>
    </source>
</evidence>
<dbReference type="SUPFAM" id="SSF47823">
    <property type="entry name" value="lambda integrase-like, N-terminal domain"/>
    <property type="match status" value="1"/>
</dbReference>
<protein>
    <submittedName>
        <fullName evidence="8">Site-specific integrase</fullName>
    </submittedName>
</protein>
<keyword evidence="4" id="KW-0233">DNA recombination</keyword>
<dbReference type="PROSITE" id="PS51898">
    <property type="entry name" value="TYR_RECOMBINASE"/>
    <property type="match status" value="1"/>
</dbReference>
<dbReference type="InterPro" id="IPR050090">
    <property type="entry name" value="Tyrosine_recombinase_XerCD"/>
</dbReference>
<organism evidence="8 9">
    <name type="scientific">Alicyclobacillus dauci</name>
    <dbReference type="NCBI Taxonomy" id="1475485"/>
    <lineage>
        <taxon>Bacteria</taxon>
        <taxon>Bacillati</taxon>
        <taxon>Bacillota</taxon>
        <taxon>Bacilli</taxon>
        <taxon>Bacillales</taxon>
        <taxon>Alicyclobacillaceae</taxon>
        <taxon>Alicyclobacillus</taxon>
    </lineage>
</organism>
<dbReference type="InterPro" id="IPR002104">
    <property type="entry name" value="Integrase_catalytic"/>
</dbReference>
<feature type="domain" description="Core-binding (CB)" evidence="7">
    <location>
        <begin position="1"/>
        <end position="83"/>
    </location>
</feature>
<dbReference type="InterPro" id="IPR010998">
    <property type="entry name" value="Integrase_recombinase_N"/>
</dbReference>
<evidence type="ECO:0000256" key="4">
    <source>
        <dbReference type="ARBA" id="ARBA00023172"/>
    </source>
</evidence>
<dbReference type="SUPFAM" id="SSF56349">
    <property type="entry name" value="DNA breaking-rejoining enzymes"/>
    <property type="match status" value="1"/>
</dbReference>
<gene>
    <name evidence="8" type="ORF">NZD86_19680</name>
</gene>
<accession>A0ABY6Z118</accession>